<feature type="non-terminal residue" evidence="1">
    <location>
        <position position="1"/>
    </location>
</feature>
<dbReference type="AlphaFoldDB" id="A0A0V0GUK1"/>
<reference evidence="1" key="1">
    <citation type="submission" date="2015-12" db="EMBL/GenBank/DDBJ databases">
        <title>Gene expression during late stages of embryo sac development: a critical building block for successful pollen-pistil interactions.</title>
        <authorList>
            <person name="Liu Y."/>
            <person name="Joly V."/>
            <person name="Sabar M."/>
            <person name="Matton D.P."/>
        </authorList>
    </citation>
    <scope>NUCLEOTIDE SEQUENCE</scope>
</reference>
<dbReference type="EMBL" id="GEDG01030691">
    <property type="protein sequence ID" value="JAP11793.1"/>
    <property type="molecule type" value="Transcribed_RNA"/>
</dbReference>
<name>A0A0V0GUK1_SOLCH</name>
<dbReference type="InterPro" id="IPR036280">
    <property type="entry name" value="Multihaem_cyt_sf"/>
</dbReference>
<protein>
    <submittedName>
        <fullName evidence="1">Putative ovule protein</fullName>
    </submittedName>
</protein>
<proteinExistence type="predicted"/>
<organism evidence="1">
    <name type="scientific">Solanum chacoense</name>
    <name type="common">Chaco potato</name>
    <dbReference type="NCBI Taxonomy" id="4108"/>
    <lineage>
        <taxon>Eukaryota</taxon>
        <taxon>Viridiplantae</taxon>
        <taxon>Streptophyta</taxon>
        <taxon>Embryophyta</taxon>
        <taxon>Tracheophyta</taxon>
        <taxon>Spermatophyta</taxon>
        <taxon>Magnoliopsida</taxon>
        <taxon>eudicotyledons</taxon>
        <taxon>Gunneridae</taxon>
        <taxon>Pentapetalae</taxon>
        <taxon>asterids</taxon>
        <taxon>lamiids</taxon>
        <taxon>Solanales</taxon>
        <taxon>Solanaceae</taxon>
        <taxon>Solanoideae</taxon>
        <taxon>Solaneae</taxon>
        <taxon>Solanum</taxon>
    </lineage>
</organism>
<sequence>RITVTTTAKKCTTCHHQSHIPIEHYFSYKKCTTCHHQSHIPIEHYFSYKKLNAIEINNTQPLPKT</sequence>
<evidence type="ECO:0000313" key="1">
    <source>
        <dbReference type="EMBL" id="JAP11793.1"/>
    </source>
</evidence>
<dbReference type="SUPFAM" id="SSF48695">
    <property type="entry name" value="Multiheme cytochromes"/>
    <property type="match status" value="1"/>
</dbReference>
<accession>A0A0V0GUK1</accession>